<dbReference type="InterPro" id="IPR014001">
    <property type="entry name" value="Helicase_ATP-bd"/>
</dbReference>
<dbReference type="Pfam" id="PF17191">
    <property type="entry name" value="RecG_wedge"/>
    <property type="match status" value="1"/>
</dbReference>
<evidence type="ECO:0000256" key="4">
    <source>
        <dbReference type="ARBA" id="ARBA00022806"/>
    </source>
</evidence>
<dbReference type="InterPro" id="IPR012340">
    <property type="entry name" value="NA-bd_OB-fold"/>
</dbReference>
<dbReference type="RefSeq" id="WP_379729091.1">
    <property type="nucleotide sequence ID" value="NZ_JBHRYJ010000004.1"/>
</dbReference>
<comment type="caution">
    <text evidence="11">The sequence shown here is derived from an EMBL/GenBank/DDBJ whole genome shotgun (WGS) entry which is preliminary data.</text>
</comment>
<evidence type="ECO:0000256" key="6">
    <source>
        <dbReference type="ARBA" id="ARBA00023125"/>
    </source>
</evidence>
<evidence type="ECO:0000256" key="2">
    <source>
        <dbReference type="ARBA" id="ARBA00022763"/>
    </source>
</evidence>
<dbReference type="NCBIfam" id="NF008164">
    <property type="entry name" value="PRK10917.1-2"/>
    <property type="match status" value="1"/>
</dbReference>
<dbReference type="GO" id="GO:0003678">
    <property type="term" value="F:DNA helicase activity"/>
    <property type="evidence" value="ECO:0007669"/>
    <property type="project" value="UniProtKB-EC"/>
</dbReference>
<evidence type="ECO:0000313" key="12">
    <source>
        <dbReference type="Proteomes" id="UP001595711"/>
    </source>
</evidence>
<dbReference type="NCBIfam" id="NF008168">
    <property type="entry name" value="PRK10917.2-2"/>
    <property type="match status" value="1"/>
</dbReference>
<dbReference type="CDD" id="cd04488">
    <property type="entry name" value="RecG_wedge_OBF"/>
    <property type="match status" value="1"/>
</dbReference>
<evidence type="ECO:0000313" key="11">
    <source>
        <dbReference type="EMBL" id="MFC3677538.1"/>
    </source>
</evidence>
<dbReference type="Pfam" id="PF19833">
    <property type="entry name" value="RecG_dom3_C"/>
    <property type="match status" value="1"/>
</dbReference>
<reference evidence="12" key="1">
    <citation type="journal article" date="2019" name="Int. J. Syst. Evol. Microbiol.">
        <title>The Global Catalogue of Microorganisms (GCM) 10K type strain sequencing project: providing services to taxonomists for standard genome sequencing and annotation.</title>
        <authorList>
            <consortium name="The Broad Institute Genomics Platform"/>
            <consortium name="The Broad Institute Genome Sequencing Center for Infectious Disease"/>
            <person name="Wu L."/>
            <person name="Ma J."/>
        </authorList>
    </citation>
    <scope>NUCLEOTIDE SEQUENCE [LARGE SCALE GENOMIC DNA]</scope>
    <source>
        <strain evidence="12">KCTC 42182</strain>
    </source>
</reference>
<evidence type="ECO:0000256" key="1">
    <source>
        <dbReference type="ARBA" id="ARBA00022741"/>
    </source>
</evidence>
<organism evidence="11 12">
    <name type="scientific">Ferrovibrio xuzhouensis</name>
    <dbReference type="NCBI Taxonomy" id="1576914"/>
    <lineage>
        <taxon>Bacteria</taxon>
        <taxon>Pseudomonadati</taxon>
        <taxon>Pseudomonadota</taxon>
        <taxon>Alphaproteobacteria</taxon>
        <taxon>Rhodospirillales</taxon>
        <taxon>Rhodospirillaceae</taxon>
        <taxon>Ferrovibrio</taxon>
    </lineage>
</organism>
<dbReference type="Gene3D" id="3.40.50.300">
    <property type="entry name" value="P-loop containing nucleotide triphosphate hydrolases"/>
    <property type="match status" value="2"/>
</dbReference>
<keyword evidence="12" id="KW-1185">Reference proteome</keyword>
<protein>
    <recommendedName>
        <fullName evidence="8">Probable DNA 3'-5' helicase RecG</fullName>
    </recommendedName>
</protein>
<dbReference type="PANTHER" id="PTHR47964">
    <property type="entry name" value="ATP-DEPENDENT DNA HELICASE HOMOLOG RECG, CHLOROPLASTIC"/>
    <property type="match status" value="1"/>
</dbReference>
<dbReference type="Pfam" id="PF00271">
    <property type="entry name" value="Helicase_C"/>
    <property type="match status" value="1"/>
</dbReference>
<dbReference type="Pfam" id="PF00270">
    <property type="entry name" value="DEAD"/>
    <property type="match status" value="1"/>
</dbReference>
<dbReference type="PROSITE" id="PS51194">
    <property type="entry name" value="HELICASE_CTER"/>
    <property type="match status" value="1"/>
</dbReference>
<keyword evidence="2" id="KW-0227">DNA damage</keyword>
<dbReference type="CDD" id="cd17992">
    <property type="entry name" value="DEXHc_RecG"/>
    <property type="match status" value="1"/>
</dbReference>
<dbReference type="SUPFAM" id="SSF52540">
    <property type="entry name" value="P-loop containing nucleoside triphosphate hydrolases"/>
    <property type="match status" value="2"/>
</dbReference>
<evidence type="ECO:0000256" key="8">
    <source>
        <dbReference type="ARBA" id="ARBA00049819"/>
    </source>
</evidence>
<dbReference type="EMBL" id="JBHRYJ010000004">
    <property type="protein sequence ID" value="MFC3677538.1"/>
    <property type="molecule type" value="Genomic_DNA"/>
</dbReference>
<evidence type="ECO:0000259" key="10">
    <source>
        <dbReference type="PROSITE" id="PS51194"/>
    </source>
</evidence>
<evidence type="ECO:0000256" key="3">
    <source>
        <dbReference type="ARBA" id="ARBA00022801"/>
    </source>
</evidence>
<gene>
    <name evidence="11" type="primary">recG</name>
    <name evidence="11" type="ORF">ACFOOQ_18430</name>
</gene>
<feature type="domain" description="Helicase C-terminal" evidence="10">
    <location>
        <begin position="471"/>
        <end position="627"/>
    </location>
</feature>
<dbReference type="InterPro" id="IPR027417">
    <property type="entry name" value="P-loop_NTPase"/>
</dbReference>
<keyword evidence="5" id="KW-0067">ATP-binding</keyword>
<proteinExistence type="predicted"/>
<keyword evidence="7" id="KW-0234">DNA repair</keyword>
<keyword evidence="6" id="KW-0238">DNA-binding</keyword>
<keyword evidence="1" id="KW-0547">Nucleotide-binding</keyword>
<sequence length="701" mass="76515">MRPESLFPAFVPITSLKGCGPRLAPLVEKLAGGRVQDLWWHLPAGLIDRRYRPSIAEAEPGRIATITLTIDRHQPPRMPRLPYRITAHDGSGELTLVFFNGREDFLKRSLPEGEIRVVSGTIELFDGRPQMTHPDRIGTLEESDQLATVEPVYPLTAGLAPRTLAKIIDGALAKAPELPEWLDPAYQKKQGWPGWHAALMMAHRPESQADLEPSTLPRQRLAYDELLANQLALLLVRRRLKRLSGRPLKGDGRLRDRLEKLLPWPLTNAQRQANAEIAGDMASDKRMLRLLQGDVGSGKTMVALNAMLACVEAGAQAALMAPTEILARQHADTLAPYCEQLGLRIALLTGRDKGKARAALLERLAGGEVDILVGTHALFQDDVAFHDLALAVIDEQHRFGVSQRLGLAAKGQRDKGGVDVLVMTATPIPRTLSLTAYGDMDVSLLTEKPPGRTPVDTRTVAADRYMDVVAAVKRKIEAGERVYWVCPLVEENEQSDLAAAAERHSALKLALEPELGPVIGLVHGQMKAADKDAAMEAFASGATRLLVATTVIEVGVDVPEATLIVIEHAERFGLAQLHQLRGRVGRGGRPGACLLVYSGPLGETAKARLTILRETDDGFRIAEEDLRLRGAGEVLGTRQSGLPDFRLADLAAHGELLVAARDDARLILERDAELAGERGQALRVLLYLFERDAAIQYLRSG</sequence>
<dbReference type="InterPro" id="IPR047112">
    <property type="entry name" value="RecG/Mfd"/>
</dbReference>
<dbReference type="PANTHER" id="PTHR47964:SF1">
    <property type="entry name" value="ATP-DEPENDENT DNA HELICASE HOMOLOG RECG, CHLOROPLASTIC"/>
    <property type="match status" value="1"/>
</dbReference>
<feature type="domain" description="Helicase ATP-binding" evidence="9">
    <location>
        <begin position="280"/>
        <end position="445"/>
    </location>
</feature>
<evidence type="ECO:0000259" key="9">
    <source>
        <dbReference type="PROSITE" id="PS51192"/>
    </source>
</evidence>
<dbReference type="SMART" id="SM00490">
    <property type="entry name" value="HELICc"/>
    <property type="match status" value="2"/>
</dbReference>
<keyword evidence="4 11" id="KW-0347">Helicase</keyword>
<keyword evidence="3 11" id="KW-0378">Hydrolase</keyword>
<dbReference type="GO" id="GO:0016787">
    <property type="term" value="F:hydrolase activity"/>
    <property type="evidence" value="ECO:0007669"/>
    <property type="project" value="UniProtKB-KW"/>
</dbReference>
<dbReference type="SUPFAM" id="SSF50249">
    <property type="entry name" value="Nucleic acid-binding proteins"/>
    <property type="match status" value="1"/>
</dbReference>
<name>A0ABV7VJ70_9PROT</name>
<dbReference type="InterPro" id="IPR045562">
    <property type="entry name" value="RecG_dom3_C"/>
</dbReference>
<dbReference type="InterPro" id="IPR033454">
    <property type="entry name" value="RecG_wedge"/>
</dbReference>
<dbReference type="SMART" id="SM00487">
    <property type="entry name" value="DEXDc"/>
    <property type="match status" value="1"/>
</dbReference>
<dbReference type="PROSITE" id="PS51192">
    <property type="entry name" value="HELICASE_ATP_BIND_1"/>
    <property type="match status" value="1"/>
</dbReference>
<dbReference type="InterPro" id="IPR011545">
    <property type="entry name" value="DEAD/DEAH_box_helicase_dom"/>
</dbReference>
<accession>A0ABV7VJ70</accession>
<evidence type="ECO:0000256" key="7">
    <source>
        <dbReference type="ARBA" id="ARBA00023204"/>
    </source>
</evidence>
<dbReference type="InterPro" id="IPR001650">
    <property type="entry name" value="Helicase_C-like"/>
</dbReference>
<dbReference type="Gene3D" id="2.40.50.140">
    <property type="entry name" value="Nucleic acid-binding proteins"/>
    <property type="match status" value="1"/>
</dbReference>
<dbReference type="Proteomes" id="UP001595711">
    <property type="component" value="Unassembled WGS sequence"/>
</dbReference>
<evidence type="ECO:0000256" key="5">
    <source>
        <dbReference type="ARBA" id="ARBA00022840"/>
    </source>
</evidence>